<name>A0A3R7B3M1_APHAT</name>
<dbReference type="PROSITE" id="PS50011">
    <property type="entry name" value="PROTEIN_KINASE_DOM"/>
    <property type="match status" value="1"/>
</dbReference>
<feature type="region of interest" description="Disordered" evidence="1">
    <location>
        <begin position="593"/>
        <end position="777"/>
    </location>
</feature>
<feature type="compositionally biased region" description="Basic and acidic residues" evidence="1">
    <location>
        <begin position="594"/>
        <end position="605"/>
    </location>
</feature>
<dbReference type="InterPro" id="IPR011009">
    <property type="entry name" value="Kinase-like_dom_sf"/>
</dbReference>
<dbReference type="Proteomes" id="UP000285430">
    <property type="component" value="Unassembled WGS sequence"/>
</dbReference>
<dbReference type="Gene3D" id="1.25.10.10">
    <property type="entry name" value="Leucine-rich Repeat Variant"/>
    <property type="match status" value="1"/>
</dbReference>
<dbReference type="Gene3D" id="3.30.200.20">
    <property type="entry name" value="Phosphorylase Kinase, domain 1"/>
    <property type="match status" value="1"/>
</dbReference>
<evidence type="ECO:0000313" key="5">
    <source>
        <dbReference type="Proteomes" id="UP000285430"/>
    </source>
</evidence>
<feature type="compositionally biased region" description="Low complexity" evidence="1">
    <location>
        <begin position="652"/>
        <end position="662"/>
    </location>
</feature>
<dbReference type="EMBL" id="QUTG01003400">
    <property type="protein sequence ID" value="RHY91720.1"/>
    <property type="molecule type" value="Genomic_DNA"/>
</dbReference>
<evidence type="ECO:0000256" key="1">
    <source>
        <dbReference type="SAM" id="MobiDB-lite"/>
    </source>
</evidence>
<dbReference type="PANTHER" id="PTHR12984:SF3">
    <property type="entry name" value="N-TERMINAL KINASE-LIKE PROTEIN"/>
    <property type="match status" value="1"/>
</dbReference>
<organism evidence="4 5">
    <name type="scientific">Aphanomyces astaci</name>
    <name type="common">Crayfish plague agent</name>
    <dbReference type="NCBI Taxonomy" id="112090"/>
    <lineage>
        <taxon>Eukaryota</taxon>
        <taxon>Sar</taxon>
        <taxon>Stramenopiles</taxon>
        <taxon>Oomycota</taxon>
        <taxon>Saprolegniomycetes</taxon>
        <taxon>Saprolegniales</taxon>
        <taxon>Verrucalvaceae</taxon>
        <taxon>Aphanomyces</taxon>
    </lineage>
</organism>
<dbReference type="PANTHER" id="PTHR12984">
    <property type="entry name" value="SCY1-RELATED S/T PROTEIN KINASE-LIKE"/>
    <property type="match status" value="1"/>
</dbReference>
<dbReference type="VEuPathDB" id="FungiDB:H257_06067"/>
<dbReference type="Proteomes" id="UP000285712">
    <property type="component" value="Unassembled WGS sequence"/>
</dbReference>
<dbReference type="InterPro" id="IPR000719">
    <property type="entry name" value="Prot_kinase_dom"/>
</dbReference>
<accession>A0A3R7B3M1</accession>
<feature type="compositionally biased region" description="Polar residues" evidence="1">
    <location>
        <begin position="716"/>
        <end position="730"/>
    </location>
</feature>
<evidence type="ECO:0000313" key="4">
    <source>
        <dbReference type="EMBL" id="RHZ17374.1"/>
    </source>
</evidence>
<dbReference type="Gene3D" id="1.10.510.10">
    <property type="entry name" value="Transferase(Phosphotransferase) domain 1"/>
    <property type="match status" value="1"/>
</dbReference>
<evidence type="ECO:0000313" key="3">
    <source>
        <dbReference type="EMBL" id="RHY91720.1"/>
    </source>
</evidence>
<sequence length="777" mass="84261">MNFLKNTVMGLGSAFTSGGVGSLPFTVTDAASDESPVLPEFTLLKAKSKQDGSTVSVFKSQGPPCTLTQNCLRRIKTLRHPNVLAYIDGTEVVNGNVFIVTEEVTPLKSFLDDIRARNGPNSEEESLAVSWGLRSILSALKFINMDCKMVHGRVHPESVFVTKGGDWRLGGFQLTGELTMDGPFLLHHRSSGPKSLIDQELRYKTPGFPSLYSETMLYSSYILIIVEHARSDWSSIVSSSPHAIDMYAFACTAIHTFHPSFSSPSDLSRNVPSGLAGTIKRAADATASRRITPDHALQIAYFDSSWFIRQMLFLEQLPIKSSDEKADFYKELVASVDSLPKHTAVFKVLPALKAVVEFGMATGVGGKAATYKLDPSESQMLPAMVKIGAHLPVDEFKAQVLPTLVKLFGCNDRAVRVQLLQMMDSFAVHFDAKLVNSAVIFDNICTGFNDTMPLLRELTMKSVLHIADKLSDANLNQKLMKYFAKLQVLIVDPEPAIRTNTTICLGKVATYMNATTRSKVLLPAFSRALKDPFPHARMAGLRTLVACDEYFTLQDVAASIIPSISPLMLDISPSAIGSMQQYMVQIQQESANMKARELEQEKEGRLANTPGDAPVETAAPPPAASGNPSTVTSFDELDDFADDGWGHDDLDGLTSPLAAAPSLAPPPPSTGSYPSRASLSGVSSVTPPKPTESPASYFDDWSTSQPAVSAPRLSGLSLNKQPPPSTTTVVSDAAFISSKPRKTIHERKVEAKAKKEPLGASKLASKPKGGDNWDWDM</sequence>
<dbReference type="InterPro" id="IPR011989">
    <property type="entry name" value="ARM-like"/>
</dbReference>
<dbReference type="AlphaFoldDB" id="A0A3R7B3M1"/>
<feature type="domain" description="Protein kinase" evidence="2">
    <location>
        <begin position="9"/>
        <end position="302"/>
    </location>
</feature>
<feature type="compositionally biased region" description="Basic and acidic residues" evidence="1">
    <location>
        <begin position="746"/>
        <end position="757"/>
    </location>
</feature>
<dbReference type="GO" id="GO:0004672">
    <property type="term" value="F:protein kinase activity"/>
    <property type="evidence" value="ECO:0007669"/>
    <property type="project" value="InterPro"/>
</dbReference>
<gene>
    <name evidence="3" type="ORF">DYB35_011064</name>
    <name evidence="4" type="ORF">DYB37_008632</name>
</gene>
<dbReference type="InterPro" id="IPR016024">
    <property type="entry name" value="ARM-type_fold"/>
</dbReference>
<dbReference type="SUPFAM" id="SSF56112">
    <property type="entry name" value="Protein kinase-like (PK-like)"/>
    <property type="match status" value="1"/>
</dbReference>
<protein>
    <recommendedName>
        <fullName evidence="2">Protein kinase domain-containing protein</fullName>
    </recommendedName>
</protein>
<dbReference type="SMART" id="SM00220">
    <property type="entry name" value="S_TKc"/>
    <property type="match status" value="1"/>
</dbReference>
<reference evidence="5 6" key="1">
    <citation type="submission" date="2018-08" db="EMBL/GenBank/DDBJ databases">
        <title>Aphanomyces genome sequencing and annotation.</title>
        <authorList>
            <person name="Minardi D."/>
            <person name="Oidtmann B."/>
            <person name="Van Der Giezen M."/>
            <person name="Studholme D.J."/>
        </authorList>
    </citation>
    <scope>NUCLEOTIDE SEQUENCE [LARGE SCALE GENOMIC DNA]</scope>
    <source>
        <strain evidence="4 5">Da</strain>
        <strain evidence="3 6">Sv</strain>
    </source>
</reference>
<dbReference type="InterPro" id="IPR051177">
    <property type="entry name" value="CIK-Related_Protein"/>
</dbReference>
<proteinExistence type="predicted"/>
<dbReference type="EMBL" id="QUTH01003778">
    <property type="protein sequence ID" value="RHZ17374.1"/>
    <property type="molecule type" value="Genomic_DNA"/>
</dbReference>
<evidence type="ECO:0000313" key="6">
    <source>
        <dbReference type="Proteomes" id="UP000285712"/>
    </source>
</evidence>
<comment type="caution">
    <text evidence="4">The sequence shown here is derived from an EMBL/GenBank/DDBJ whole genome shotgun (WGS) entry which is preliminary data.</text>
</comment>
<dbReference type="SUPFAM" id="SSF48371">
    <property type="entry name" value="ARM repeat"/>
    <property type="match status" value="1"/>
</dbReference>
<evidence type="ECO:0000259" key="2">
    <source>
        <dbReference type="PROSITE" id="PS50011"/>
    </source>
</evidence>
<dbReference type="GO" id="GO:0005524">
    <property type="term" value="F:ATP binding"/>
    <property type="evidence" value="ECO:0007669"/>
    <property type="project" value="InterPro"/>
</dbReference>
<feature type="compositionally biased region" description="Polar residues" evidence="1">
    <location>
        <begin position="673"/>
        <end position="686"/>
    </location>
</feature>